<evidence type="ECO:0000313" key="3">
    <source>
        <dbReference type="EMBL" id="EKE45577.1"/>
    </source>
</evidence>
<evidence type="ECO:0008006" key="5">
    <source>
        <dbReference type="Google" id="ProtNLM"/>
    </source>
</evidence>
<proteinExistence type="predicted"/>
<comment type="caution">
    <text evidence="3">The sequence shown here is derived from an EMBL/GenBank/DDBJ whole genome shotgun (WGS) entry which is preliminary data.</text>
</comment>
<feature type="signal peptide" evidence="2">
    <location>
        <begin position="1"/>
        <end position="20"/>
    </location>
</feature>
<dbReference type="Pfam" id="PF09608">
    <property type="entry name" value="Alph_Pro_TM"/>
    <property type="match status" value="1"/>
</dbReference>
<keyword evidence="1" id="KW-0812">Transmembrane</keyword>
<evidence type="ECO:0000313" key="4">
    <source>
        <dbReference type="Proteomes" id="UP000006765"/>
    </source>
</evidence>
<keyword evidence="2" id="KW-0732">Signal</keyword>
<dbReference type="RefSeq" id="WP_007425347.1">
    <property type="nucleotide sequence ID" value="NZ_AMGO01000006.1"/>
</dbReference>
<dbReference type="InterPro" id="IPR019088">
    <property type="entry name" value="CHP02186-rel_TM"/>
</dbReference>
<feature type="transmembrane region" description="Helical" evidence="1">
    <location>
        <begin position="227"/>
        <end position="252"/>
    </location>
</feature>
<keyword evidence="4" id="KW-1185">Reference proteome</keyword>
<dbReference type="OrthoDB" id="9815212at2"/>
<evidence type="ECO:0000256" key="1">
    <source>
        <dbReference type="SAM" id="Phobius"/>
    </source>
</evidence>
<sequence length="254" mass="27566">MRLLAVLALLSCAAPHDALAEDVIAGLNQTRISISADFDGSELLIFGAIKREAPLDRSERPEIIVTVEGPSERLAIHKKARIAGIWVNAETVEIDAAPSFYSVSTSAPLDRILRQTDDMRHAITLARAIRQVGAPAEVASPEDFSQALIRLRAGQNLYQTNIGDVRLREATLFDTAVALPANLVEGVYTARIFLTRGGRVVSTYSTAIEVEKVGLERFLYNLAHRQALIYGLLSLAIAIAAGWGASAVFRYVRG</sequence>
<name>K2HGL3_9RHOB</name>
<keyword evidence="1" id="KW-0472">Membrane</keyword>
<dbReference type="eggNOG" id="ENOG50315WQ">
    <property type="taxonomic scope" value="Bacteria"/>
</dbReference>
<protein>
    <recommendedName>
        <fullName evidence="5">Transmembrane protein</fullName>
    </recommendedName>
</protein>
<accession>K2HGL3</accession>
<dbReference type="EMBL" id="AMGO01000006">
    <property type="protein sequence ID" value="EKE45577.1"/>
    <property type="molecule type" value="Genomic_DNA"/>
</dbReference>
<evidence type="ECO:0000256" key="2">
    <source>
        <dbReference type="SAM" id="SignalP"/>
    </source>
</evidence>
<gene>
    <name evidence="3" type="ORF">OCGS_0194</name>
</gene>
<organism evidence="3 4">
    <name type="scientific">Oceaniovalibus guishaninsula JLT2003</name>
    <dbReference type="NCBI Taxonomy" id="1231392"/>
    <lineage>
        <taxon>Bacteria</taxon>
        <taxon>Pseudomonadati</taxon>
        <taxon>Pseudomonadota</taxon>
        <taxon>Alphaproteobacteria</taxon>
        <taxon>Rhodobacterales</taxon>
        <taxon>Roseobacteraceae</taxon>
        <taxon>Oceaniovalibus</taxon>
    </lineage>
</organism>
<reference evidence="3 4" key="1">
    <citation type="journal article" date="2012" name="J. Bacteriol.">
        <title>Draft Genome Sequence of Oceaniovalibus guishaninsula JLT2003T.</title>
        <authorList>
            <person name="Tang K."/>
            <person name="Liu K."/>
            <person name="Jiao N."/>
        </authorList>
    </citation>
    <scope>NUCLEOTIDE SEQUENCE [LARGE SCALE GENOMIC DNA]</scope>
    <source>
        <strain evidence="3 4">JLT2003</strain>
    </source>
</reference>
<dbReference type="AlphaFoldDB" id="K2HGL3"/>
<dbReference type="STRING" id="1231392.OCGS_0194"/>
<dbReference type="Proteomes" id="UP000006765">
    <property type="component" value="Unassembled WGS sequence"/>
</dbReference>
<feature type="chain" id="PRO_5003860667" description="Transmembrane protein" evidence="2">
    <location>
        <begin position="21"/>
        <end position="254"/>
    </location>
</feature>
<keyword evidence="1" id="KW-1133">Transmembrane helix</keyword>